<dbReference type="EMBL" id="AGXV01000038">
    <property type="protein sequence ID" value="EIY59784.1"/>
    <property type="molecule type" value="Genomic_DNA"/>
</dbReference>
<keyword evidence="1" id="KW-0472">Membrane</keyword>
<feature type="transmembrane region" description="Helical" evidence="1">
    <location>
        <begin position="116"/>
        <end position="138"/>
    </location>
</feature>
<dbReference type="PATRIC" id="fig|997887.3.peg.3385"/>
<evidence type="ECO:0000313" key="2">
    <source>
        <dbReference type="EMBL" id="EIY59784.1"/>
    </source>
</evidence>
<reference evidence="2 3" key="1">
    <citation type="submission" date="2012-02" db="EMBL/GenBank/DDBJ databases">
        <title>The Genome Sequence of Bacteroides salyersiae CL02T12C01.</title>
        <authorList>
            <consortium name="The Broad Institute Genome Sequencing Platform"/>
            <person name="Earl A."/>
            <person name="Ward D."/>
            <person name="Feldgarden M."/>
            <person name="Gevers D."/>
            <person name="Zitomersky N.L."/>
            <person name="Coyne M.J."/>
            <person name="Comstock L.E."/>
            <person name="Young S.K."/>
            <person name="Zeng Q."/>
            <person name="Gargeya S."/>
            <person name="Fitzgerald M."/>
            <person name="Haas B."/>
            <person name="Abouelleil A."/>
            <person name="Alvarado L."/>
            <person name="Arachchi H.M."/>
            <person name="Berlin A."/>
            <person name="Chapman S.B."/>
            <person name="Gearin G."/>
            <person name="Goldberg J."/>
            <person name="Griggs A."/>
            <person name="Gujja S."/>
            <person name="Hansen M."/>
            <person name="Heiman D."/>
            <person name="Howarth C."/>
            <person name="Larimer J."/>
            <person name="Lui A."/>
            <person name="MacDonald P.J.P."/>
            <person name="McCowen C."/>
            <person name="Montmayeur A."/>
            <person name="Murphy C."/>
            <person name="Neiman D."/>
            <person name="Pearson M."/>
            <person name="Priest M."/>
            <person name="Roberts A."/>
            <person name="Saif S."/>
            <person name="Shea T."/>
            <person name="Sisk P."/>
            <person name="Stolte C."/>
            <person name="Sykes S."/>
            <person name="Wortman J."/>
            <person name="Nusbaum C."/>
            <person name="Birren B."/>
        </authorList>
    </citation>
    <scope>NUCLEOTIDE SEQUENCE [LARGE SCALE GENOMIC DNA]</scope>
    <source>
        <strain evidence="2 3">CL02T12C01</strain>
    </source>
</reference>
<dbReference type="AlphaFoldDB" id="I9HIG1"/>
<keyword evidence="1" id="KW-1133">Transmembrane helix</keyword>
<feature type="transmembrane region" description="Helical" evidence="1">
    <location>
        <begin position="37"/>
        <end position="59"/>
    </location>
</feature>
<keyword evidence="1" id="KW-0812">Transmembrane</keyword>
<accession>I9HIG1</accession>
<keyword evidence="3" id="KW-1185">Reference proteome</keyword>
<dbReference type="HOGENOM" id="CLU_1233021_0_0_10"/>
<comment type="caution">
    <text evidence="2">The sequence shown here is derived from an EMBL/GenBank/DDBJ whole genome shotgun (WGS) entry which is preliminary data.</text>
</comment>
<feature type="transmembrane region" description="Helical" evidence="1">
    <location>
        <begin position="66"/>
        <end position="85"/>
    </location>
</feature>
<evidence type="ECO:0000256" key="1">
    <source>
        <dbReference type="SAM" id="Phobius"/>
    </source>
</evidence>
<name>I9HIG1_9BACE</name>
<organism evidence="2 3">
    <name type="scientific">Bacteroides salyersiae CL02T12C01</name>
    <dbReference type="NCBI Taxonomy" id="997887"/>
    <lineage>
        <taxon>Bacteria</taxon>
        <taxon>Pseudomonadati</taxon>
        <taxon>Bacteroidota</taxon>
        <taxon>Bacteroidia</taxon>
        <taxon>Bacteroidales</taxon>
        <taxon>Bacteroidaceae</taxon>
        <taxon>Bacteroides</taxon>
    </lineage>
</organism>
<dbReference type="Proteomes" id="UP000005150">
    <property type="component" value="Unassembled WGS sequence"/>
</dbReference>
<protein>
    <submittedName>
        <fullName evidence="2">Uncharacterized protein</fullName>
    </submittedName>
</protein>
<evidence type="ECO:0000313" key="3">
    <source>
        <dbReference type="Proteomes" id="UP000005150"/>
    </source>
</evidence>
<sequence length="224" mass="26041">MERLSGALKPSCESTIKIMERDTNVKTCLKEWHKHPFSWLIVLFGMGYGVFYVMVRYLFRANGIGVIFVSIILGILLVLVNWLLWKSVAFHFCPKKDTALDALDILALYKAWGMHVLLYMIWFIPVWPALLIIFIWYWGWQHKYNVRLGCTCPKCGEISLKSLSDAESDPLLYESDCTELEKGIADIRYYRCSSCGKLLKHRIQLDKRQEWHLLPSVITKCSTP</sequence>
<gene>
    <name evidence="2" type="ORF">HMPREF1071_03263</name>
</gene>
<proteinExistence type="predicted"/>